<gene>
    <name evidence="1" type="ORF">SVUK_LOCUS20898</name>
</gene>
<evidence type="ECO:0000313" key="1">
    <source>
        <dbReference type="EMBL" id="VDM85900.1"/>
    </source>
</evidence>
<dbReference type="OrthoDB" id="5799443at2759"/>
<sequence>MLMDFSEPTTSMLPNHFDDNDRVPMVFSESLHPRLMSQHDYSAQKLVRRGSEADCDCFSTADYNRSQVWFYQGMNSKKAERLLQSFGFEEGLVEQC</sequence>
<dbReference type="Proteomes" id="UP000270094">
    <property type="component" value="Unassembled WGS sequence"/>
</dbReference>
<evidence type="ECO:0000313" key="2">
    <source>
        <dbReference type="Proteomes" id="UP000270094"/>
    </source>
</evidence>
<reference evidence="1 2" key="1">
    <citation type="submission" date="2018-11" db="EMBL/GenBank/DDBJ databases">
        <authorList>
            <consortium name="Pathogen Informatics"/>
        </authorList>
    </citation>
    <scope>NUCLEOTIDE SEQUENCE [LARGE SCALE GENOMIC DNA]</scope>
</reference>
<organism evidence="1 2">
    <name type="scientific">Strongylus vulgaris</name>
    <name type="common">Blood worm</name>
    <dbReference type="NCBI Taxonomy" id="40348"/>
    <lineage>
        <taxon>Eukaryota</taxon>
        <taxon>Metazoa</taxon>
        <taxon>Ecdysozoa</taxon>
        <taxon>Nematoda</taxon>
        <taxon>Chromadorea</taxon>
        <taxon>Rhabditida</taxon>
        <taxon>Rhabditina</taxon>
        <taxon>Rhabditomorpha</taxon>
        <taxon>Strongyloidea</taxon>
        <taxon>Strongylidae</taxon>
        <taxon>Strongylus</taxon>
    </lineage>
</organism>
<proteinExistence type="predicted"/>
<keyword evidence="2" id="KW-1185">Reference proteome</keyword>
<accession>A0A3P7JJM8</accession>
<dbReference type="AlphaFoldDB" id="A0A3P7JJM8"/>
<name>A0A3P7JJM8_STRVU</name>
<protein>
    <submittedName>
        <fullName evidence="1">Uncharacterized protein</fullName>
    </submittedName>
</protein>
<dbReference type="EMBL" id="UYYB01146931">
    <property type="protein sequence ID" value="VDM85900.1"/>
    <property type="molecule type" value="Genomic_DNA"/>
</dbReference>